<keyword evidence="4 6" id="KW-1133">Transmembrane helix</keyword>
<proteinExistence type="predicted"/>
<evidence type="ECO:0000256" key="5">
    <source>
        <dbReference type="ARBA" id="ARBA00023136"/>
    </source>
</evidence>
<evidence type="ECO:0000256" key="1">
    <source>
        <dbReference type="ARBA" id="ARBA00004651"/>
    </source>
</evidence>
<dbReference type="PATRIC" id="fig|1217721.7.peg.2609"/>
<feature type="transmembrane region" description="Helical" evidence="6">
    <location>
        <begin position="279"/>
        <end position="299"/>
    </location>
</feature>
<feature type="transmembrane region" description="Helical" evidence="6">
    <location>
        <begin position="5"/>
        <end position="25"/>
    </location>
</feature>
<organism evidence="7 8">
    <name type="scientific">Dyella japonica A8</name>
    <dbReference type="NCBI Taxonomy" id="1217721"/>
    <lineage>
        <taxon>Bacteria</taxon>
        <taxon>Pseudomonadati</taxon>
        <taxon>Pseudomonadota</taxon>
        <taxon>Gammaproteobacteria</taxon>
        <taxon>Lysobacterales</taxon>
        <taxon>Rhodanobacteraceae</taxon>
        <taxon>Dyella</taxon>
    </lineage>
</organism>
<dbReference type="EMBL" id="CP008884">
    <property type="protein sequence ID" value="AIF48054.1"/>
    <property type="molecule type" value="Genomic_DNA"/>
</dbReference>
<keyword evidence="8" id="KW-1185">Reference proteome</keyword>
<protein>
    <submittedName>
        <fullName evidence="7">Membrane protein</fullName>
    </submittedName>
</protein>
<evidence type="ECO:0000313" key="7">
    <source>
        <dbReference type="EMBL" id="AIF48054.1"/>
    </source>
</evidence>
<evidence type="ECO:0000256" key="2">
    <source>
        <dbReference type="ARBA" id="ARBA00022475"/>
    </source>
</evidence>
<name>A0A075K1G2_9GAMM</name>
<dbReference type="STRING" id="1217721.HY57_12670"/>
<evidence type="ECO:0000256" key="3">
    <source>
        <dbReference type="ARBA" id="ARBA00022692"/>
    </source>
</evidence>
<dbReference type="NCBIfam" id="TIGR03476">
    <property type="entry name" value="HpnL"/>
    <property type="match status" value="1"/>
</dbReference>
<keyword evidence="2" id="KW-1003">Cell membrane</keyword>
<dbReference type="HOGENOM" id="CLU_052307_0_0_6"/>
<dbReference type="Pfam" id="PF03706">
    <property type="entry name" value="LPG_synthase_TM"/>
    <property type="match status" value="1"/>
</dbReference>
<feature type="transmembrane region" description="Helical" evidence="6">
    <location>
        <begin position="153"/>
        <end position="171"/>
    </location>
</feature>
<comment type="subcellular location">
    <subcellularLocation>
        <location evidence="1">Cell membrane</location>
        <topology evidence="1">Multi-pass membrane protein</topology>
    </subcellularLocation>
</comment>
<sequence>MKYFVYIAGLLGLIAAIILVTHQNWSAIESAFNHAGWALLWLLPFHALPLLLDVLGWRALLAPCDPQRRAGTPFLFWVATVREACNRLLPVANVGGEIVGIRLVKWRGLEGAPVAASVIMEVLLTLVSQYIFVALGLLLLIGMAGHIGTLNSVIGAVAASLPLPLGLIWILRHGQLFSRLEAFAEKLLGGPSRFTELLDGARLDEEVRKLYAMPVRLAIACGWQVAGFVVGSFESWLALQLLGYPISVWDAIAIEATTQAVRHIIFFVPAGLGVQEGGLVLFGNIIGLPADAAIALSLVKRAREVGFGVPALLSWQWAEAHRFHRRWLSRRKPKLSEIP</sequence>
<gene>
    <name evidence="7" type="ORF">HY57_12670</name>
</gene>
<dbReference type="InterPro" id="IPR022791">
    <property type="entry name" value="L-PG_synthase/AglD"/>
</dbReference>
<keyword evidence="3 6" id="KW-0812">Transmembrane</keyword>
<keyword evidence="5 6" id="KW-0472">Membrane</keyword>
<dbReference type="OrthoDB" id="594003at2"/>
<dbReference type="Proteomes" id="UP000027987">
    <property type="component" value="Chromosome"/>
</dbReference>
<dbReference type="KEGG" id="dja:HY57_12670"/>
<evidence type="ECO:0000256" key="6">
    <source>
        <dbReference type="SAM" id="Phobius"/>
    </source>
</evidence>
<dbReference type="GO" id="GO:0005886">
    <property type="term" value="C:plasma membrane"/>
    <property type="evidence" value="ECO:0007669"/>
    <property type="project" value="UniProtKB-SubCell"/>
</dbReference>
<reference evidence="7 8" key="1">
    <citation type="submission" date="2014-07" db="EMBL/GenBank/DDBJ databases">
        <title>Complete Genome Sequence of Dyella japonica Strain A8 Isolated from Malaysian Tropical Soil.</title>
        <authorList>
            <person name="Hui R.K.H."/>
            <person name="Chen J.-W."/>
            <person name="Chan K.-G."/>
            <person name="Leung F.C.C."/>
        </authorList>
    </citation>
    <scope>NUCLEOTIDE SEQUENCE [LARGE SCALE GENOMIC DNA]</scope>
    <source>
        <strain evidence="7 8">A8</strain>
    </source>
</reference>
<feature type="transmembrane region" description="Helical" evidence="6">
    <location>
        <begin position="122"/>
        <end position="147"/>
    </location>
</feature>
<evidence type="ECO:0000313" key="8">
    <source>
        <dbReference type="Proteomes" id="UP000027987"/>
    </source>
</evidence>
<accession>A0A075K1G2</accession>
<feature type="transmembrane region" description="Helical" evidence="6">
    <location>
        <begin position="217"/>
        <end position="239"/>
    </location>
</feature>
<evidence type="ECO:0000256" key="4">
    <source>
        <dbReference type="ARBA" id="ARBA00022989"/>
    </source>
</evidence>
<dbReference type="AlphaFoldDB" id="A0A075K1G2"/>
<feature type="transmembrane region" description="Helical" evidence="6">
    <location>
        <begin position="37"/>
        <end position="60"/>
    </location>
</feature>
<dbReference type="RefSeq" id="WP_019467246.1">
    <property type="nucleotide sequence ID" value="NZ_ALOY01000182.1"/>
</dbReference>